<sequence>MKKYKIGITFNLEHQNKDIWSNGVHQNLVFLYQLFNALDCVEDVIFVSWGPENISDPKEWNMLSDLNLKFYQIDEKINELDILVEGSLYIEPRYADIIRKNGGKVVCYKMGNDFIYDVESFVNNRQSNSSFNGTLFDAHWILPHHMNTNASYFAIMQRSVARKIPYIWSPLFFDKAAKDLKKPFHYFDSTNFSKKEKRISSFEPNLSVLKNCFTNILIAEQAYRYRPELIEHVYLCNTYDKRERPSFKDFIGKTDLLKSGKISTEGRFHMPFFLSEYTDIVLSTQWENGLNNAYNDVLYGGYPLIHNSKFLPKGVGYYYDQFDAFDGAKVLIDVIENHDKHHDEYVARANDYLASLHPYNPINLAIYENELKRLFK</sequence>
<dbReference type="RefSeq" id="WP_139990164.1">
    <property type="nucleotide sequence ID" value="NZ_VCED01000005.1"/>
</dbReference>
<evidence type="ECO:0000313" key="2">
    <source>
        <dbReference type="Proteomes" id="UP000324828"/>
    </source>
</evidence>
<gene>
    <name evidence="1" type="ORF">F2S80_02815</name>
</gene>
<proteinExistence type="predicted"/>
<comment type="caution">
    <text evidence="1">The sequence shown here is derived from an EMBL/GenBank/DDBJ whole genome shotgun (WGS) entry which is preliminary data.</text>
</comment>
<dbReference type="Pfam" id="PF10933">
    <property type="entry name" value="DUF2827"/>
    <property type="match status" value="1"/>
</dbReference>
<dbReference type="InterPro" id="IPR021234">
    <property type="entry name" value="DUF2827"/>
</dbReference>
<accession>A0ABQ6SMJ8</accession>
<organism evidence="1 2">
    <name type="scientific">Haemophilus seminalis</name>
    <dbReference type="NCBI Taxonomy" id="2582921"/>
    <lineage>
        <taxon>Bacteria</taxon>
        <taxon>Pseudomonadati</taxon>
        <taxon>Pseudomonadota</taxon>
        <taxon>Gammaproteobacteria</taxon>
        <taxon>Pasteurellales</taxon>
        <taxon>Pasteurellaceae</taxon>
        <taxon>Haemophilus</taxon>
    </lineage>
</organism>
<protein>
    <submittedName>
        <fullName evidence="1">DUF2827 family protein</fullName>
    </submittedName>
</protein>
<dbReference type="EMBL" id="VXDF01000002">
    <property type="protein sequence ID" value="KAA5523674.1"/>
    <property type="molecule type" value="Genomic_DNA"/>
</dbReference>
<dbReference type="Proteomes" id="UP000324828">
    <property type="component" value="Unassembled WGS sequence"/>
</dbReference>
<name>A0ABQ6SMJ8_9PAST</name>
<evidence type="ECO:0000313" key="1">
    <source>
        <dbReference type="EMBL" id="KAA5523674.1"/>
    </source>
</evidence>
<reference evidence="1 2" key="1">
    <citation type="submission" date="2019-09" db="EMBL/GenBank/DDBJ databases">
        <title>Haemophilus seminale sp. nov., isolated from human semen.</title>
        <authorList>
            <person name="Zheng M."/>
        </authorList>
    </citation>
    <scope>NUCLEOTIDE SEQUENCE [LARGE SCALE GENOMIC DNA]</scope>
    <source>
        <strain evidence="1 2">SZY H2</strain>
    </source>
</reference>
<keyword evidence="2" id="KW-1185">Reference proteome</keyword>